<dbReference type="InterPro" id="IPR038491">
    <property type="entry name" value="Velvet_dom_sf"/>
</dbReference>
<dbReference type="PANTHER" id="PTHR33572">
    <property type="entry name" value="SPORE DEVELOPMENT REGULATOR VOSA"/>
    <property type="match status" value="1"/>
</dbReference>
<dbReference type="Gene3D" id="2.60.40.3960">
    <property type="entry name" value="Velvet domain"/>
    <property type="match status" value="1"/>
</dbReference>
<evidence type="ECO:0000259" key="6">
    <source>
        <dbReference type="PROSITE" id="PS51821"/>
    </source>
</evidence>
<dbReference type="EMBL" id="JAAECE010000006">
    <property type="protein sequence ID" value="KAF1800190.1"/>
    <property type="molecule type" value="Genomic_DNA"/>
</dbReference>
<proteinExistence type="predicted"/>
<evidence type="ECO:0000313" key="8">
    <source>
        <dbReference type="Proteomes" id="UP000469890"/>
    </source>
</evidence>
<comment type="caution">
    <text evidence="7">The sequence shown here is derived from an EMBL/GenBank/DDBJ whole genome shotgun (WGS) entry which is preliminary data.</text>
</comment>
<dbReference type="PROSITE" id="PS51821">
    <property type="entry name" value="VELVET"/>
    <property type="match status" value="1"/>
</dbReference>
<organism evidence="7 8">
    <name type="scientific">Mucor circinelloides f. lusitanicus</name>
    <name type="common">Mucor racemosus var. lusitanicus</name>
    <dbReference type="NCBI Taxonomy" id="29924"/>
    <lineage>
        <taxon>Eukaryota</taxon>
        <taxon>Fungi</taxon>
        <taxon>Fungi incertae sedis</taxon>
        <taxon>Mucoromycota</taxon>
        <taxon>Mucoromycotina</taxon>
        <taxon>Mucoromycetes</taxon>
        <taxon>Mucorales</taxon>
        <taxon>Mucorineae</taxon>
        <taxon>Mucoraceae</taxon>
        <taxon>Mucor</taxon>
    </lineage>
</organism>
<keyword evidence="4" id="KW-0539">Nucleus</keyword>
<dbReference type="PANTHER" id="PTHR33572:SF18">
    <property type="entry name" value="SPORE DEVELOPMENT REGULATOR VOSA"/>
    <property type="match status" value="1"/>
</dbReference>
<feature type="region of interest" description="Disordered" evidence="5">
    <location>
        <begin position="140"/>
        <end position="163"/>
    </location>
</feature>
<evidence type="ECO:0000256" key="2">
    <source>
        <dbReference type="ARBA" id="ARBA00023015"/>
    </source>
</evidence>
<dbReference type="InterPro" id="IPR021740">
    <property type="entry name" value="Velvet"/>
</dbReference>
<dbReference type="GO" id="GO:0005634">
    <property type="term" value="C:nucleus"/>
    <property type="evidence" value="ECO:0007669"/>
    <property type="project" value="UniProtKB-SubCell"/>
</dbReference>
<dbReference type="Pfam" id="PF11754">
    <property type="entry name" value="Velvet"/>
    <property type="match status" value="1"/>
</dbReference>
<sequence>MPKDGQIIVTKLLLYRQSLQSPFYFVMVNIVHAETPDTASPLPTQEYLSGATVSSLYRLRDIDNTDGGFFVFGDLAVKKQGYFRLYFSLFEMIDGIVENRKNILSNAFMVYTTKQYPGPMESTFLSRAFSDQGVKIRVRKSHQVSAAASTPTTSSNKKSRTNVAVVARKRKHDNDTSICHQPLKKEVLSPPSYASDNIVHFGRWQSSLYKCKSTSLSNNSTTTTHNDQHASNTPPSPSMTSSPTLSTCSSSNNNIYLPPISQLSSCNITSIAAPPFYQLPPLREIMNNKHSGEAYTSFPIDTSFFK</sequence>
<name>A0A8H4BDK2_MUCCL</name>
<feature type="compositionally biased region" description="Low complexity" evidence="5">
    <location>
        <begin position="145"/>
        <end position="155"/>
    </location>
</feature>
<feature type="compositionally biased region" description="Low complexity" evidence="5">
    <location>
        <begin position="215"/>
        <end position="224"/>
    </location>
</feature>
<evidence type="ECO:0000256" key="4">
    <source>
        <dbReference type="ARBA" id="ARBA00023242"/>
    </source>
</evidence>
<dbReference type="AlphaFoldDB" id="A0A8H4BDK2"/>
<evidence type="ECO:0000256" key="5">
    <source>
        <dbReference type="SAM" id="MobiDB-lite"/>
    </source>
</evidence>
<dbReference type="Proteomes" id="UP000469890">
    <property type="component" value="Unassembled WGS sequence"/>
</dbReference>
<dbReference type="InterPro" id="IPR037525">
    <property type="entry name" value="Velvet_dom"/>
</dbReference>
<evidence type="ECO:0000313" key="7">
    <source>
        <dbReference type="EMBL" id="KAF1800190.1"/>
    </source>
</evidence>
<evidence type="ECO:0000256" key="3">
    <source>
        <dbReference type="ARBA" id="ARBA00023163"/>
    </source>
</evidence>
<gene>
    <name evidence="7" type="ORF">FB192DRAFT_1390481</name>
</gene>
<accession>A0A8H4BDK2</accession>
<reference evidence="7 8" key="1">
    <citation type="submission" date="2019-09" db="EMBL/GenBank/DDBJ databases">
        <authorList>
            <consortium name="DOE Joint Genome Institute"/>
            <person name="Mondo S.J."/>
            <person name="Navarro-Mendoza M.I."/>
            <person name="Perez-Arques C."/>
            <person name="Panchal S."/>
            <person name="Nicolas F.E."/>
            <person name="Ganguly P."/>
            <person name="Pangilinan J."/>
            <person name="Grigoriev I."/>
            <person name="Heitman J."/>
            <person name="Sanya K."/>
            <person name="Garre V."/>
        </authorList>
    </citation>
    <scope>NUCLEOTIDE SEQUENCE [LARGE SCALE GENOMIC DNA]</scope>
    <source>
        <strain evidence="7 8">MU402</strain>
    </source>
</reference>
<comment type="subcellular location">
    <subcellularLocation>
        <location evidence="1">Nucleus</location>
    </subcellularLocation>
</comment>
<feature type="region of interest" description="Disordered" evidence="5">
    <location>
        <begin position="215"/>
        <end position="246"/>
    </location>
</feature>
<keyword evidence="3" id="KW-0804">Transcription</keyword>
<feature type="domain" description="Velvet" evidence="6">
    <location>
        <begin position="1"/>
        <end position="139"/>
    </location>
</feature>
<evidence type="ECO:0000256" key="1">
    <source>
        <dbReference type="ARBA" id="ARBA00004123"/>
    </source>
</evidence>
<keyword evidence="2" id="KW-0805">Transcription regulation</keyword>
<protein>
    <submittedName>
        <fullName evidence="7">Velvet factor-domain-containing protein</fullName>
    </submittedName>
</protein>